<dbReference type="Proteomes" id="UP001174909">
    <property type="component" value="Unassembled WGS sequence"/>
</dbReference>
<dbReference type="AlphaFoldDB" id="A0AA35R9F3"/>
<gene>
    <name evidence="1" type="ORF">GBAR_LOCUS4765</name>
</gene>
<dbReference type="EMBL" id="CASHTH010000691">
    <property type="protein sequence ID" value="CAI8006526.1"/>
    <property type="molecule type" value="Genomic_DNA"/>
</dbReference>
<organism evidence="1 2">
    <name type="scientific">Geodia barretti</name>
    <name type="common">Barrett's horny sponge</name>
    <dbReference type="NCBI Taxonomy" id="519541"/>
    <lineage>
        <taxon>Eukaryota</taxon>
        <taxon>Metazoa</taxon>
        <taxon>Porifera</taxon>
        <taxon>Demospongiae</taxon>
        <taxon>Heteroscleromorpha</taxon>
        <taxon>Tetractinellida</taxon>
        <taxon>Astrophorina</taxon>
        <taxon>Geodiidae</taxon>
        <taxon>Geodia</taxon>
    </lineage>
</organism>
<name>A0AA35R9F3_GEOBA</name>
<sequence length="63" mass="7098">MGKSKLKRFPRGPWPSALGLPLPALAPFILRPAWGLNWQKGRNIERLMAAPTFSRLLSMPIML</sequence>
<protein>
    <submittedName>
        <fullName evidence="1">Uncharacterized protein</fullName>
    </submittedName>
</protein>
<evidence type="ECO:0000313" key="1">
    <source>
        <dbReference type="EMBL" id="CAI8006526.1"/>
    </source>
</evidence>
<reference evidence="1" key="1">
    <citation type="submission" date="2023-03" db="EMBL/GenBank/DDBJ databases">
        <authorList>
            <person name="Steffen K."/>
            <person name="Cardenas P."/>
        </authorList>
    </citation>
    <scope>NUCLEOTIDE SEQUENCE</scope>
</reference>
<comment type="caution">
    <text evidence="1">The sequence shown here is derived from an EMBL/GenBank/DDBJ whole genome shotgun (WGS) entry which is preliminary data.</text>
</comment>
<evidence type="ECO:0000313" key="2">
    <source>
        <dbReference type="Proteomes" id="UP001174909"/>
    </source>
</evidence>
<proteinExistence type="predicted"/>
<accession>A0AA35R9F3</accession>
<keyword evidence="2" id="KW-1185">Reference proteome</keyword>